<comment type="cofactor">
    <cofactor evidence="1">
        <name>FMN</name>
        <dbReference type="ChEBI" id="CHEBI:58210"/>
    </cofactor>
</comment>
<organism evidence="3 4">
    <name type="scientific">Indibacter alkaliphilus (strain CCUG 57479 / KCTC 22604 / LW1)</name>
    <dbReference type="NCBI Taxonomy" id="1189612"/>
    <lineage>
        <taxon>Bacteria</taxon>
        <taxon>Pseudomonadati</taxon>
        <taxon>Bacteroidota</taxon>
        <taxon>Cytophagia</taxon>
        <taxon>Cytophagales</taxon>
        <taxon>Cyclobacteriaceae</taxon>
    </lineage>
</organism>
<feature type="domain" description="FMN-dependent dehydrogenase" evidence="2">
    <location>
        <begin position="2"/>
        <end position="47"/>
    </location>
</feature>
<evidence type="ECO:0000259" key="2">
    <source>
        <dbReference type="Pfam" id="PF01070"/>
    </source>
</evidence>
<dbReference type="STRING" id="1189612.A33Q_2402"/>
<dbReference type="AlphaFoldDB" id="S2DBS9"/>
<reference evidence="3 4" key="1">
    <citation type="journal article" date="2013" name="Genome Announc.">
        <title>Draft Genome Sequence of Indibacter alkaliphilus Strain LW1T, Isolated from Lonar Lake, a Haloalkaline Lake in the Buldana District of Maharashtra, India.</title>
        <authorList>
            <person name="Singh A."/>
            <person name="Kumar Jangir P."/>
            <person name="Sharma R."/>
            <person name="Singh A."/>
            <person name="Kumar Pinnaka A."/>
            <person name="Shivaji S."/>
        </authorList>
    </citation>
    <scope>NUCLEOTIDE SEQUENCE [LARGE SCALE GENOMIC DNA]</scope>
    <source>
        <strain evidence="4">CCUG 57479 / KCTC 22604 / LW1</strain>
    </source>
</reference>
<dbReference type="SUPFAM" id="SSF51412">
    <property type="entry name" value="Inosine monophosphate dehydrogenase (IMPDH)"/>
    <property type="match status" value="1"/>
</dbReference>
<keyword evidence="3" id="KW-0560">Oxidoreductase</keyword>
<dbReference type="PANTHER" id="PTHR10578:SF67">
    <property type="entry name" value="PEROXISOMAL (S)-2-HYDROXYACID OXIDASE GLO3"/>
    <property type="match status" value="1"/>
</dbReference>
<dbReference type="Proteomes" id="UP000006073">
    <property type="component" value="Unassembled WGS sequence"/>
</dbReference>
<gene>
    <name evidence="3" type="ORF">A33Q_2402</name>
</gene>
<dbReference type="InterPro" id="IPR000262">
    <property type="entry name" value="FMN-dep_DH"/>
</dbReference>
<dbReference type="Pfam" id="PF01070">
    <property type="entry name" value="FMN_dh"/>
    <property type="match status" value="1"/>
</dbReference>
<dbReference type="EMBL" id="ALWO02000033">
    <property type="protein sequence ID" value="EOZ96632.1"/>
    <property type="molecule type" value="Genomic_DNA"/>
</dbReference>
<comment type="caution">
    <text evidence="3">The sequence shown here is derived from an EMBL/GenBank/DDBJ whole genome shotgun (WGS) entry which is preliminary data.</text>
</comment>
<dbReference type="GO" id="GO:0004460">
    <property type="term" value="F:L-lactate dehydrogenase (cytochrome) activity"/>
    <property type="evidence" value="ECO:0007669"/>
    <property type="project" value="UniProtKB-EC"/>
</dbReference>
<sequence>MEEIDGKIPVLIDGGIRRGTDIFKALALGADAVCIGRPYCWGLWSRGRLNRLGHSQGGVGP</sequence>
<dbReference type="eggNOG" id="COG1304">
    <property type="taxonomic scope" value="Bacteria"/>
</dbReference>
<evidence type="ECO:0000256" key="1">
    <source>
        <dbReference type="ARBA" id="ARBA00001917"/>
    </source>
</evidence>
<keyword evidence="4" id="KW-1185">Reference proteome</keyword>
<name>S2DBS9_INDAL</name>
<evidence type="ECO:0000313" key="3">
    <source>
        <dbReference type="EMBL" id="EOZ96632.1"/>
    </source>
</evidence>
<proteinExistence type="predicted"/>
<dbReference type="InterPro" id="IPR013785">
    <property type="entry name" value="Aldolase_TIM"/>
</dbReference>
<dbReference type="PANTHER" id="PTHR10578">
    <property type="entry name" value="S -2-HYDROXY-ACID OXIDASE-RELATED"/>
    <property type="match status" value="1"/>
</dbReference>
<protein>
    <submittedName>
        <fullName evidence="3">L-lactate dehydrogenase</fullName>
        <ecNumber evidence="3">1.1.2.3</ecNumber>
    </submittedName>
</protein>
<evidence type="ECO:0000313" key="4">
    <source>
        <dbReference type="Proteomes" id="UP000006073"/>
    </source>
</evidence>
<accession>S2DBS9</accession>
<dbReference type="EC" id="1.1.2.3" evidence="3"/>
<dbReference type="Gene3D" id="3.20.20.70">
    <property type="entry name" value="Aldolase class I"/>
    <property type="match status" value="1"/>
</dbReference>